<dbReference type="InterPro" id="IPR053138">
    <property type="entry name" value="N-alpha-Ac-DABA_deacetylase"/>
</dbReference>
<evidence type="ECO:0000313" key="7">
    <source>
        <dbReference type="EMBL" id="RDC59448.1"/>
    </source>
</evidence>
<dbReference type="SUPFAM" id="SSF53187">
    <property type="entry name" value="Zn-dependent exopeptidases"/>
    <property type="match status" value="1"/>
</dbReference>
<dbReference type="Proteomes" id="UP000253727">
    <property type="component" value="Unassembled WGS sequence"/>
</dbReference>
<name>A0A369QB04_9SPHN</name>
<keyword evidence="2" id="KW-0479">Metal-binding</keyword>
<dbReference type="CDD" id="cd06251">
    <property type="entry name" value="M14_ASTE_ASPA-like"/>
    <property type="match status" value="1"/>
</dbReference>
<proteinExistence type="predicted"/>
<dbReference type="Pfam" id="PF24827">
    <property type="entry name" value="AstE_AspA_cat"/>
    <property type="match status" value="1"/>
</dbReference>
<keyword evidence="8" id="KW-1185">Reference proteome</keyword>
<evidence type="ECO:0000259" key="6">
    <source>
        <dbReference type="Pfam" id="PF24827"/>
    </source>
</evidence>
<dbReference type="InterPro" id="IPR055438">
    <property type="entry name" value="AstE_AspA_cat"/>
</dbReference>
<evidence type="ECO:0000256" key="1">
    <source>
        <dbReference type="ARBA" id="ARBA00001947"/>
    </source>
</evidence>
<protein>
    <recommendedName>
        <fullName evidence="6">Succinylglutamate desuccinylase/Aspartoacylase catalytic domain-containing protein</fullName>
    </recommendedName>
</protein>
<dbReference type="EMBL" id="QBKA01000002">
    <property type="protein sequence ID" value="RDC59448.1"/>
    <property type="molecule type" value="Genomic_DNA"/>
</dbReference>
<dbReference type="AlphaFoldDB" id="A0A369QB04"/>
<dbReference type="PIRSF" id="PIRSF039012">
    <property type="entry name" value="ASP"/>
    <property type="match status" value="1"/>
</dbReference>
<evidence type="ECO:0000256" key="3">
    <source>
        <dbReference type="ARBA" id="ARBA00022801"/>
    </source>
</evidence>
<evidence type="ECO:0000256" key="4">
    <source>
        <dbReference type="ARBA" id="ARBA00022833"/>
    </source>
</evidence>
<comment type="cofactor">
    <cofactor evidence="1">
        <name>Zn(2+)</name>
        <dbReference type="ChEBI" id="CHEBI:29105"/>
    </cofactor>
</comment>
<evidence type="ECO:0000256" key="5">
    <source>
        <dbReference type="SAM" id="MobiDB-lite"/>
    </source>
</evidence>
<keyword evidence="4" id="KW-0862">Zinc</keyword>
<feature type="domain" description="Succinylglutamate desuccinylase/Aspartoacylase catalytic" evidence="6">
    <location>
        <begin position="64"/>
        <end position="244"/>
    </location>
</feature>
<comment type="caution">
    <text evidence="7">The sequence shown here is derived from an EMBL/GenBank/DDBJ whole genome shotgun (WGS) entry which is preliminary data.</text>
</comment>
<feature type="region of interest" description="Disordered" evidence="5">
    <location>
        <begin position="1"/>
        <end position="27"/>
    </location>
</feature>
<dbReference type="PANTHER" id="PTHR37326:SF2">
    <property type="entry name" value="SUCCINYLGLUTAMATE DESUCCINYLASE_ASPARTOACYLASE FAMILY PROTEIN"/>
    <property type="match status" value="1"/>
</dbReference>
<sequence>MTDFDYESTSPSQPRKRTPKRDPFLLGGQSVVAGTSDTVDLPISRLSTRTEITMPVRVLHGAKPGPTLFVSAAVHGNEIVGVEMIRRVLKNVSVKRLAGTLLCIPVVNAYGFTAHSRYLPDGRDLNRVFPGTSKGSLAAQLANVFTEEIIKRSDYGIDLHSAGLNRENLPQIRYSPGNERASALADVFGAPAIIGSPLRAGSLRQTADENGCVMLLMESGEALRFDEFAIRIGVRGILRVMAHLEMGVRKQPEPAAFAVRSDGSRWVRADQGGIFRAIRPAGAMVAQNEQIGYISDPFGDHDTPVIAPMAGLIIGRSVMPVVNQGDALVHIARVMVPGTADARLTAIEEAAFDDPLFDEDEVL</sequence>
<dbReference type="Gene3D" id="3.40.630.10">
    <property type="entry name" value="Zn peptidases"/>
    <property type="match status" value="1"/>
</dbReference>
<organism evidence="7 8">
    <name type="scientific">Alteripontixanthobacter maritimus</name>
    <dbReference type="NCBI Taxonomy" id="2161824"/>
    <lineage>
        <taxon>Bacteria</taxon>
        <taxon>Pseudomonadati</taxon>
        <taxon>Pseudomonadota</taxon>
        <taxon>Alphaproteobacteria</taxon>
        <taxon>Sphingomonadales</taxon>
        <taxon>Erythrobacteraceae</taxon>
        <taxon>Alteripontixanthobacter</taxon>
    </lineage>
</organism>
<dbReference type="InterPro" id="IPR043795">
    <property type="entry name" value="N-alpha-Ac-DABA-like"/>
</dbReference>
<reference evidence="7 8" key="1">
    <citation type="submission" date="2018-04" db="EMBL/GenBank/DDBJ databases">
        <title>Altererythrobacter sp. HME9302 genome sequencing and assembly.</title>
        <authorList>
            <person name="Kang H."/>
            <person name="Kim H."/>
            <person name="Joh K."/>
        </authorList>
    </citation>
    <scope>NUCLEOTIDE SEQUENCE [LARGE SCALE GENOMIC DNA]</scope>
    <source>
        <strain evidence="7 8">HME9302</strain>
    </source>
</reference>
<dbReference type="GO" id="GO:0046872">
    <property type="term" value="F:metal ion binding"/>
    <property type="evidence" value="ECO:0007669"/>
    <property type="project" value="UniProtKB-KW"/>
</dbReference>
<dbReference type="GO" id="GO:0016811">
    <property type="term" value="F:hydrolase activity, acting on carbon-nitrogen (but not peptide) bonds, in linear amides"/>
    <property type="evidence" value="ECO:0007669"/>
    <property type="project" value="InterPro"/>
</dbReference>
<evidence type="ECO:0000256" key="2">
    <source>
        <dbReference type="ARBA" id="ARBA00022723"/>
    </source>
</evidence>
<dbReference type="PANTHER" id="PTHR37326">
    <property type="entry name" value="BLL3975 PROTEIN"/>
    <property type="match status" value="1"/>
</dbReference>
<evidence type="ECO:0000313" key="8">
    <source>
        <dbReference type="Proteomes" id="UP000253727"/>
    </source>
</evidence>
<dbReference type="OrthoDB" id="9782876at2"/>
<dbReference type="RefSeq" id="WP_115365805.1">
    <property type="nucleotide sequence ID" value="NZ_QBKA01000002.1"/>
</dbReference>
<accession>A0A369QB04</accession>
<keyword evidence="3" id="KW-0378">Hydrolase</keyword>
<dbReference type="GO" id="GO:0016788">
    <property type="term" value="F:hydrolase activity, acting on ester bonds"/>
    <property type="evidence" value="ECO:0007669"/>
    <property type="project" value="InterPro"/>
</dbReference>
<gene>
    <name evidence="7" type="ORF">HME9302_00636</name>
</gene>